<dbReference type="InterPro" id="IPR036942">
    <property type="entry name" value="Beta-barrel_TonB_sf"/>
</dbReference>
<keyword evidence="8 13" id="KW-0798">TonB box</keyword>
<dbReference type="InterPro" id="IPR000531">
    <property type="entry name" value="Beta-barrel_TonB"/>
</dbReference>
<evidence type="ECO:0000256" key="6">
    <source>
        <dbReference type="ARBA" id="ARBA00022729"/>
    </source>
</evidence>
<dbReference type="Pfam" id="PF07715">
    <property type="entry name" value="Plug"/>
    <property type="match status" value="1"/>
</dbReference>
<keyword evidence="4 12" id="KW-1134">Transmembrane beta strand</keyword>
<evidence type="ECO:0000256" key="14">
    <source>
        <dbReference type="SAM" id="MobiDB-lite"/>
    </source>
</evidence>
<feature type="domain" description="TonB-dependent receptor-like beta-barrel" evidence="16">
    <location>
        <begin position="247"/>
        <end position="710"/>
    </location>
</feature>
<gene>
    <name evidence="18" type="ORF">RFH47_13595</name>
</gene>
<dbReference type="PANTHER" id="PTHR32552">
    <property type="entry name" value="FERRICHROME IRON RECEPTOR-RELATED"/>
    <property type="match status" value="1"/>
</dbReference>
<evidence type="ECO:0000256" key="1">
    <source>
        <dbReference type="ARBA" id="ARBA00004571"/>
    </source>
</evidence>
<evidence type="ECO:0000259" key="17">
    <source>
        <dbReference type="Pfam" id="PF07715"/>
    </source>
</evidence>
<evidence type="ECO:0000256" key="7">
    <source>
        <dbReference type="ARBA" id="ARBA00023065"/>
    </source>
</evidence>
<evidence type="ECO:0000256" key="8">
    <source>
        <dbReference type="ARBA" id="ARBA00023077"/>
    </source>
</evidence>
<dbReference type="CDD" id="cd01347">
    <property type="entry name" value="ligand_gated_channel"/>
    <property type="match status" value="1"/>
</dbReference>
<dbReference type="PANTHER" id="PTHR32552:SF83">
    <property type="entry name" value="BLR3904 PROTEIN"/>
    <property type="match status" value="1"/>
</dbReference>
<dbReference type="RefSeq" id="WP_308981899.1">
    <property type="nucleotide sequence ID" value="NZ_JAVIDL010000032.1"/>
</dbReference>
<dbReference type="InterPro" id="IPR012910">
    <property type="entry name" value="Plug_dom"/>
</dbReference>
<feature type="signal peptide" evidence="15">
    <location>
        <begin position="1"/>
        <end position="34"/>
    </location>
</feature>
<keyword evidence="5 12" id="KW-0812">Transmembrane</keyword>
<keyword evidence="10 18" id="KW-0675">Receptor</keyword>
<evidence type="ECO:0000313" key="18">
    <source>
        <dbReference type="EMBL" id="MDQ8936753.1"/>
    </source>
</evidence>
<dbReference type="Pfam" id="PF00593">
    <property type="entry name" value="TonB_dep_Rec_b-barrel"/>
    <property type="match status" value="1"/>
</dbReference>
<comment type="caution">
    <text evidence="18">The sequence shown here is derived from an EMBL/GenBank/DDBJ whole genome shotgun (WGS) entry which is preliminary data.</text>
</comment>
<comment type="subcellular location">
    <subcellularLocation>
        <location evidence="1 12">Cell outer membrane</location>
        <topology evidence="1 12">Multi-pass membrane protein</topology>
    </subcellularLocation>
</comment>
<dbReference type="GO" id="GO:0015344">
    <property type="term" value="F:siderophore uptake transmembrane transporter activity"/>
    <property type="evidence" value="ECO:0007669"/>
    <property type="project" value="TreeGrafter"/>
</dbReference>
<dbReference type="EMBL" id="JAVIDL010000032">
    <property type="protein sequence ID" value="MDQ8936753.1"/>
    <property type="molecule type" value="Genomic_DNA"/>
</dbReference>
<evidence type="ECO:0000256" key="13">
    <source>
        <dbReference type="RuleBase" id="RU003357"/>
    </source>
</evidence>
<feature type="chain" id="PRO_5043488353" evidence="15">
    <location>
        <begin position="35"/>
        <end position="741"/>
    </location>
</feature>
<dbReference type="Gene3D" id="2.170.130.10">
    <property type="entry name" value="TonB-dependent receptor, plug domain"/>
    <property type="match status" value="1"/>
</dbReference>
<dbReference type="InterPro" id="IPR037066">
    <property type="entry name" value="Plug_dom_sf"/>
</dbReference>
<sequence length="741" mass="81705">MKYISSKKKPLPSKVLVSAFSLATGALVSSPSFADDENRVILDTIVLNADANQEPSYYIKSSKNSKITTPLLDAPRSIHIISKQEIDERGSSALQDVLRTTPGITLGSGEGGTPMGDRPFIRGYEASTDILIDGVRDYARGSHDIFNLEAVEISKGPGSVYSGRGSTGGTINLITKKPKDKNESEITTEYQNSGTGQAKYRFTTDNNVLLTENIAFRLNAMLDQGDVARRDQVEVDRWGVSPSITFGLNTPTRLTAGYSYLDFSDTPDMGVPFSNAKNPNRKKPIESMPFNTNFGRPDIDFRNYNSEIFHLNLEHDFNENLKVKFAAKDLKTTQDYFFTRLSFGCAASSGNACATEGAGLSYERNDRSSYRTSHVNNGQLDLQAKFNTGLIKHNVITGIDYSKERIGTKDMTVTGAGKEVVDFYNPTNSRHPNFNIQYGPEKKAGEITNTGLYVFDTISLNNKLDVNLGLRFDDFESTNFKDTVSESMFNYQAGIVYKLAPFGRIYTNYATSSNPSGDNLGQAGGADGVASGNRLGDNIGPEKTRSIEIGTKWEFFNEQLAFNAALFETKKTNARSTDAEGIVAIDGKNRVRGGEMSVSGKINPSWDISAGYTYLDSKLLDGGFVKQADQYIENPDNGNQLKFIAKHSANIWTTYAMNSKLRLGAGATYVGKRFVDDSNDYYLPQHIRYDAFASYQLLPEFGLQFNINNISNERIYDASHVGVFSTVAPGRSFALKGTYRF</sequence>
<dbReference type="NCBIfam" id="TIGR01783">
    <property type="entry name" value="TonB-siderophor"/>
    <property type="match status" value="1"/>
</dbReference>
<dbReference type="SUPFAM" id="SSF56935">
    <property type="entry name" value="Porins"/>
    <property type="match status" value="1"/>
</dbReference>
<dbReference type="AlphaFoldDB" id="A0AAW8JD25"/>
<evidence type="ECO:0000256" key="15">
    <source>
        <dbReference type="SAM" id="SignalP"/>
    </source>
</evidence>
<feature type="domain" description="TonB-dependent receptor plug" evidence="17">
    <location>
        <begin position="71"/>
        <end position="170"/>
    </location>
</feature>
<keyword evidence="7" id="KW-0406">Ion transport</keyword>
<keyword evidence="3 12" id="KW-0813">Transport</keyword>
<organism evidence="18 19">
    <name type="scientific">Acinetobacter rudis</name>
    <dbReference type="NCBI Taxonomy" id="632955"/>
    <lineage>
        <taxon>Bacteria</taxon>
        <taxon>Pseudomonadati</taxon>
        <taxon>Pseudomonadota</taxon>
        <taxon>Gammaproteobacteria</taxon>
        <taxon>Moraxellales</taxon>
        <taxon>Moraxellaceae</taxon>
        <taxon>Acinetobacter</taxon>
    </lineage>
</organism>
<evidence type="ECO:0000256" key="11">
    <source>
        <dbReference type="ARBA" id="ARBA00023237"/>
    </source>
</evidence>
<dbReference type="Proteomes" id="UP001243844">
    <property type="component" value="Unassembled WGS sequence"/>
</dbReference>
<proteinExistence type="inferred from homology"/>
<evidence type="ECO:0000256" key="2">
    <source>
        <dbReference type="ARBA" id="ARBA00009810"/>
    </source>
</evidence>
<dbReference type="InterPro" id="IPR039426">
    <property type="entry name" value="TonB-dep_rcpt-like"/>
</dbReference>
<dbReference type="GO" id="GO:0009279">
    <property type="term" value="C:cell outer membrane"/>
    <property type="evidence" value="ECO:0007669"/>
    <property type="project" value="UniProtKB-SubCell"/>
</dbReference>
<keyword evidence="11 12" id="KW-0998">Cell outer membrane</keyword>
<dbReference type="GO" id="GO:0038023">
    <property type="term" value="F:signaling receptor activity"/>
    <property type="evidence" value="ECO:0007669"/>
    <property type="project" value="InterPro"/>
</dbReference>
<dbReference type="FunFam" id="2.170.130.10:FF:000001">
    <property type="entry name" value="Catecholate siderophore TonB-dependent receptor"/>
    <property type="match status" value="1"/>
</dbReference>
<feature type="region of interest" description="Disordered" evidence="14">
    <location>
        <begin position="513"/>
        <end position="541"/>
    </location>
</feature>
<dbReference type="Gene3D" id="2.40.170.20">
    <property type="entry name" value="TonB-dependent receptor, beta-barrel domain"/>
    <property type="match status" value="1"/>
</dbReference>
<keyword evidence="6 15" id="KW-0732">Signal</keyword>
<evidence type="ECO:0000259" key="16">
    <source>
        <dbReference type="Pfam" id="PF00593"/>
    </source>
</evidence>
<evidence type="ECO:0000256" key="10">
    <source>
        <dbReference type="ARBA" id="ARBA00023170"/>
    </source>
</evidence>
<evidence type="ECO:0000313" key="19">
    <source>
        <dbReference type="Proteomes" id="UP001243844"/>
    </source>
</evidence>
<protein>
    <submittedName>
        <fullName evidence="18">TonB-dependent siderophore receptor</fullName>
    </submittedName>
</protein>
<name>A0AAW8JD25_9GAMM</name>
<comment type="similarity">
    <text evidence="2 12 13">Belongs to the TonB-dependent receptor family.</text>
</comment>
<evidence type="ECO:0000256" key="5">
    <source>
        <dbReference type="ARBA" id="ARBA00022692"/>
    </source>
</evidence>
<dbReference type="InterPro" id="IPR010105">
    <property type="entry name" value="TonB_sidphr_rcpt"/>
</dbReference>
<keyword evidence="9 12" id="KW-0472">Membrane</keyword>
<dbReference type="GO" id="GO:0015891">
    <property type="term" value="P:siderophore transport"/>
    <property type="evidence" value="ECO:0007669"/>
    <property type="project" value="InterPro"/>
</dbReference>
<evidence type="ECO:0000256" key="9">
    <source>
        <dbReference type="ARBA" id="ARBA00023136"/>
    </source>
</evidence>
<evidence type="ECO:0000256" key="12">
    <source>
        <dbReference type="PROSITE-ProRule" id="PRU01360"/>
    </source>
</evidence>
<dbReference type="PROSITE" id="PS52016">
    <property type="entry name" value="TONB_DEPENDENT_REC_3"/>
    <property type="match status" value="1"/>
</dbReference>
<evidence type="ECO:0000256" key="4">
    <source>
        <dbReference type="ARBA" id="ARBA00022452"/>
    </source>
</evidence>
<accession>A0AAW8JD25</accession>
<reference evidence="18" key="1">
    <citation type="submission" date="2023-08" db="EMBL/GenBank/DDBJ databases">
        <title>Emergence of clinically-relevant ST2 carbapenem-resistant Acinetobacter baumannii strains in hospital sewages in Zhejiang, East of China.</title>
        <authorList>
            <person name="Kaichao C."/>
            <person name="Zhang R."/>
        </authorList>
    </citation>
    <scope>NUCLEOTIDE SEQUENCE</scope>
    <source>
        <strain evidence="18">M-RB-37</strain>
    </source>
</reference>
<evidence type="ECO:0000256" key="3">
    <source>
        <dbReference type="ARBA" id="ARBA00022448"/>
    </source>
</evidence>